<protein>
    <submittedName>
        <fullName evidence="2">Uncharacterized protein</fullName>
    </submittedName>
</protein>
<feature type="transmembrane region" description="Helical" evidence="1">
    <location>
        <begin position="18"/>
        <end position="39"/>
    </location>
</feature>
<name>A0A542UH62_9ACTN</name>
<dbReference type="Proteomes" id="UP000318103">
    <property type="component" value="Unassembled WGS sequence"/>
</dbReference>
<proteinExistence type="predicted"/>
<sequence length="161" mass="17453">MNHEHAPQQVTVWHRTLIAGWMLATGIVAAIGLSVLTVVDAHHRSLTLWLLVLPAAFLVVGAIRVTVSPRGVTAGSLLVPFLRRRFPLERIESASARWTKPTEIGGWGYRWNPGLSAISLREGDAIWLTLTSGGQFVITIDDAGTAAELTNHLLARGHEGP</sequence>
<evidence type="ECO:0000313" key="3">
    <source>
        <dbReference type="Proteomes" id="UP000318103"/>
    </source>
</evidence>
<keyword evidence="3" id="KW-1185">Reference proteome</keyword>
<reference evidence="2 3" key="1">
    <citation type="submission" date="2019-06" db="EMBL/GenBank/DDBJ databases">
        <title>Sequencing the genomes of 1000 actinobacteria strains.</title>
        <authorList>
            <person name="Klenk H.-P."/>
        </authorList>
    </citation>
    <scope>NUCLEOTIDE SEQUENCE [LARGE SCALE GENOMIC DNA]</scope>
    <source>
        <strain evidence="2 3">DSM 41929</strain>
    </source>
</reference>
<keyword evidence="1" id="KW-1133">Transmembrane helix</keyword>
<keyword evidence="1" id="KW-0812">Transmembrane</keyword>
<organism evidence="2 3">
    <name type="scientific">Streptomyces puniciscabiei</name>
    <dbReference type="NCBI Taxonomy" id="164348"/>
    <lineage>
        <taxon>Bacteria</taxon>
        <taxon>Bacillati</taxon>
        <taxon>Actinomycetota</taxon>
        <taxon>Actinomycetes</taxon>
        <taxon>Kitasatosporales</taxon>
        <taxon>Streptomycetaceae</taxon>
        <taxon>Streptomyces</taxon>
    </lineage>
</organism>
<gene>
    <name evidence="2" type="ORF">FB563_3426</name>
</gene>
<evidence type="ECO:0000256" key="1">
    <source>
        <dbReference type="SAM" id="Phobius"/>
    </source>
</evidence>
<accession>A0A542UH62</accession>
<dbReference type="RefSeq" id="WP_055704482.1">
    <property type="nucleotide sequence ID" value="NZ_JBPJFI010000001.1"/>
</dbReference>
<comment type="caution">
    <text evidence="2">The sequence shown here is derived from an EMBL/GenBank/DDBJ whole genome shotgun (WGS) entry which is preliminary data.</text>
</comment>
<dbReference type="OrthoDB" id="4303577at2"/>
<keyword evidence="1" id="KW-0472">Membrane</keyword>
<dbReference type="EMBL" id="VFNX01000001">
    <property type="protein sequence ID" value="TQK98402.1"/>
    <property type="molecule type" value="Genomic_DNA"/>
</dbReference>
<evidence type="ECO:0000313" key="2">
    <source>
        <dbReference type="EMBL" id="TQK98402.1"/>
    </source>
</evidence>
<dbReference type="AlphaFoldDB" id="A0A542UH62"/>
<feature type="transmembrane region" description="Helical" evidence="1">
    <location>
        <begin position="46"/>
        <end position="67"/>
    </location>
</feature>